<name>A0A6P1C4C4_RHITR</name>
<dbReference type="InterPro" id="IPR025668">
    <property type="entry name" value="Tnp_DDE_dom"/>
</dbReference>
<feature type="region of interest" description="Disordered" evidence="1">
    <location>
        <begin position="154"/>
        <end position="174"/>
    </location>
</feature>
<proteinExistence type="predicted"/>
<accession>A0A6P1C4C4</accession>
<evidence type="ECO:0000313" key="4">
    <source>
        <dbReference type="Proteomes" id="UP000471190"/>
    </source>
</evidence>
<keyword evidence="3" id="KW-0614">Plasmid</keyword>
<dbReference type="Pfam" id="PF13737">
    <property type="entry name" value="DDE_Tnp_1_5"/>
    <property type="match status" value="1"/>
</dbReference>
<dbReference type="EMBL" id="JAADZA010000008">
    <property type="protein sequence ID" value="NEV11286.1"/>
    <property type="molecule type" value="Genomic_DNA"/>
</dbReference>
<evidence type="ECO:0000256" key="1">
    <source>
        <dbReference type="SAM" id="MobiDB-lite"/>
    </source>
</evidence>
<gene>
    <name evidence="3" type="ORF">GXW80_09760</name>
</gene>
<feature type="compositionally biased region" description="Polar residues" evidence="1">
    <location>
        <begin position="8"/>
        <end position="21"/>
    </location>
</feature>
<feature type="domain" description="Transposase DDE" evidence="2">
    <location>
        <begin position="11"/>
        <end position="108"/>
    </location>
</feature>
<evidence type="ECO:0000313" key="3">
    <source>
        <dbReference type="EMBL" id="NEV11286.1"/>
    </source>
</evidence>
<dbReference type="AlphaFoldDB" id="A0A6P1C4C4"/>
<evidence type="ECO:0000259" key="2">
    <source>
        <dbReference type="Pfam" id="PF13737"/>
    </source>
</evidence>
<reference evidence="3 4" key="1">
    <citation type="submission" date="2020-02" db="EMBL/GenBank/DDBJ databases">
        <title>Draft genome sequence of Rhizobium tropici.</title>
        <authorList>
            <person name="Khayi S."/>
            <person name="Jemo M."/>
        </authorList>
    </citation>
    <scope>NUCLEOTIDE SEQUENCE [LARGE SCALE GENOMIC DNA]</scope>
    <source>
        <strain evidence="3 4">A12</strain>
        <plasmid evidence="3">pA12a</plasmid>
    </source>
</reference>
<organism evidence="3 4">
    <name type="scientific">Rhizobium tropici</name>
    <dbReference type="NCBI Taxonomy" id="398"/>
    <lineage>
        <taxon>Bacteria</taxon>
        <taxon>Pseudomonadati</taxon>
        <taxon>Pseudomonadota</taxon>
        <taxon>Alphaproteobacteria</taxon>
        <taxon>Hyphomicrobiales</taxon>
        <taxon>Rhizobiaceae</taxon>
        <taxon>Rhizobium/Agrobacterium group</taxon>
        <taxon>Rhizobium</taxon>
    </lineage>
</organism>
<feature type="compositionally biased region" description="Basic and acidic residues" evidence="1">
    <location>
        <begin position="162"/>
        <end position="174"/>
    </location>
</feature>
<protein>
    <recommendedName>
        <fullName evidence="2">Transposase DDE domain-containing protein</fullName>
    </recommendedName>
</protein>
<comment type="caution">
    <text evidence="3">The sequence shown here is derived from an EMBL/GenBank/DDBJ whole genome shotgun (WGS) entry which is preliminary data.</text>
</comment>
<feature type="region of interest" description="Disordered" evidence="1">
    <location>
        <begin position="1"/>
        <end position="21"/>
    </location>
</feature>
<sequence>MDDARALSSRQATKRTTPGGQSRYSNLTIEIALTLGRVFGPRLRQTEGFVMWVLNLMGLDLAVPDHTTLSRRARKSRLLKRRRDNHGYARENGPVHVLIDSTRLQVYGAGHWLEEKHSIKLRCALLNRMLACGRSKSVRCNLIAEWTAHQRRKSALSPIDAPRPHEVGPKLRIS</sequence>
<geneLocation type="plasmid" evidence="3">
    <name>pA12a</name>
</geneLocation>
<dbReference type="Proteomes" id="UP000471190">
    <property type="component" value="Unassembled WGS sequence"/>
</dbReference>